<dbReference type="EMBL" id="CP098251">
    <property type="protein sequence ID" value="WAV90530.1"/>
    <property type="molecule type" value="Genomic_DNA"/>
</dbReference>
<evidence type="ECO:0000313" key="4">
    <source>
        <dbReference type="EMBL" id="WAV90530.1"/>
    </source>
</evidence>
<evidence type="ECO:0000256" key="1">
    <source>
        <dbReference type="ARBA" id="ARBA00023125"/>
    </source>
</evidence>
<name>A0A9E9LAI8_9BURK</name>
<dbReference type="NCBIfam" id="TIGR00621">
    <property type="entry name" value="ssb"/>
    <property type="match status" value="1"/>
</dbReference>
<dbReference type="GO" id="GO:0009295">
    <property type="term" value="C:nucleoid"/>
    <property type="evidence" value="ECO:0007669"/>
    <property type="project" value="TreeGrafter"/>
</dbReference>
<evidence type="ECO:0000256" key="2">
    <source>
        <dbReference type="PROSITE-ProRule" id="PRU00252"/>
    </source>
</evidence>
<evidence type="ECO:0000256" key="3">
    <source>
        <dbReference type="RuleBase" id="RU000524"/>
    </source>
</evidence>
<gene>
    <name evidence="4" type="primary">ssb</name>
    <name evidence="4" type="ORF">NB646_06565</name>
</gene>
<dbReference type="Proteomes" id="UP001164819">
    <property type="component" value="Chromosome"/>
</dbReference>
<dbReference type="Pfam" id="PF00436">
    <property type="entry name" value="SSB"/>
    <property type="match status" value="1"/>
</dbReference>
<dbReference type="PANTHER" id="PTHR10302:SF0">
    <property type="entry name" value="SINGLE-STRANDED DNA-BINDING PROTEIN, MITOCHONDRIAL"/>
    <property type="match status" value="1"/>
</dbReference>
<dbReference type="GO" id="GO:0006260">
    <property type="term" value="P:DNA replication"/>
    <property type="evidence" value="ECO:0007669"/>
    <property type="project" value="InterPro"/>
</dbReference>
<reference evidence="4" key="1">
    <citation type="journal article" date="2022" name="Front. Microbiol.">
        <title>New perspectives on an old grouping: The genomic and phenotypic variability of Oxalobacter formigenes and the implications for calcium oxalate stone prevention.</title>
        <authorList>
            <person name="Chmiel J.A."/>
            <person name="Carr C."/>
            <person name="Stuivenberg G.A."/>
            <person name="Venema R."/>
            <person name="Chanyi R.M."/>
            <person name="Al K.F."/>
            <person name="Giguere D."/>
            <person name="Say H."/>
            <person name="Akouris P.P."/>
            <person name="Dominguez Romero S.A."/>
            <person name="Kwong A."/>
            <person name="Tai V."/>
            <person name="Koval S.F."/>
            <person name="Razvi H."/>
            <person name="Bjazevic J."/>
            <person name="Burton J.P."/>
        </authorList>
    </citation>
    <scope>NUCLEOTIDE SEQUENCE</scope>
    <source>
        <strain evidence="4">OxK</strain>
    </source>
</reference>
<dbReference type="SUPFAM" id="SSF50249">
    <property type="entry name" value="Nucleic acid-binding proteins"/>
    <property type="match status" value="1"/>
</dbReference>
<accession>A0A9E9LAI8</accession>
<protein>
    <recommendedName>
        <fullName evidence="3">Single-stranded DNA-binding protein</fullName>
    </recommendedName>
</protein>
<dbReference type="PANTHER" id="PTHR10302">
    <property type="entry name" value="SINGLE-STRANDED DNA-BINDING PROTEIN"/>
    <property type="match status" value="1"/>
</dbReference>
<dbReference type="InterPro" id="IPR000424">
    <property type="entry name" value="Primosome_PriB/ssb"/>
</dbReference>
<organism evidence="4">
    <name type="scientific">Oxalobacter aliiformigenes</name>
    <dbReference type="NCBI Taxonomy" id="2946593"/>
    <lineage>
        <taxon>Bacteria</taxon>
        <taxon>Pseudomonadati</taxon>
        <taxon>Pseudomonadota</taxon>
        <taxon>Betaproteobacteria</taxon>
        <taxon>Burkholderiales</taxon>
        <taxon>Oxalobacteraceae</taxon>
        <taxon>Oxalobacter</taxon>
    </lineage>
</organism>
<dbReference type="CDD" id="cd04496">
    <property type="entry name" value="SSB_OBF"/>
    <property type="match status" value="1"/>
</dbReference>
<dbReference type="PROSITE" id="PS50935">
    <property type="entry name" value="SSB"/>
    <property type="match status" value="1"/>
</dbReference>
<dbReference type="InterPro" id="IPR012340">
    <property type="entry name" value="NA-bd_OB-fold"/>
</dbReference>
<dbReference type="Gene3D" id="2.40.50.140">
    <property type="entry name" value="Nucleic acid-binding proteins"/>
    <property type="match status" value="1"/>
</dbReference>
<dbReference type="AlphaFoldDB" id="A0A9E9LAI8"/>
<sequence>MAGEMASVNKVILMGTVTTVPDFRVLENGTMMVNFQLETVSAGETEKHHVIFFGHLGEIVLQYVYQDMPVYIEGRIRNRQYEDRNGNRHRVTTIVARKMQMLARKKTDEPPVSDLFGNVNLYKRVRDGEDALPDLADFDEGYEWW</sequence>
<dbReference type="RefSeq" id="WP_269315573.1">
    <property type="nucleotide sequence ID" value="NZ_CP098251.1"/>
</dbReference>
<proteinExistence type="predicted"/>
<dbReference type="GO" id="GO:0003697">
    <property type="term" value="F:single-stranded DNA binding"/>
    <property type="evidence" value="ECO:0007669"/>
    <property type="project" value="InterPro"/>
</dbReference>
<dbReference type="InterPro" id="IPR011344">
    <property type="entry name" value="ssDNA-bd"/>
</dbReference>
<keyword evidence="1 2" id="KW-0238">DNA-binding</keyword>